<organism evidence="7 8">
    <name type="scientific">Dictyobacter kobayashii</name>
    <dbReference type="NCBI Taxonomy" id="2014872"/>
    <lineage>
        <taxon>Bacteria</taxon>
        <taxon>Bacillati</taxon>
        <taxon>Chloroflexota</taxon>
        <taxon>Ktedonobacteria</taxon>
        <taxon>Ktedonobacterales</taxon>
        <taxon>Dictyobacteraceae</taxon>
        <taxon>Dictyobacter</taxon>
    </lineage>
</organism>
<accession>A0A402AYR0</accession>
<sequence>MELQRTTILLIEDDEEDYILLKKVLTKMRNARYDLIWESDPVAGLARMLNFEHDLCLLDYRLGPQNGIELIRKARSQGYTLPIVLLTGANESEIDILALQAGADDYISKENLQEDLLRRIIRYAIERKKAEREREKLISEQLASQELEKKRNEFISMVVHELRTPLTSLKAHAQILRKRFLLNGDEQVVRTTTRMNTQIDKLTELISDFQDVTRIEGGKLQFRESYFAFDELVSELIEEIQPVTERHLILRDGESQKTIWGIAGASDR</sequence>
<dbReference type="PROSITE" id="PS50110">
    <property type="entry name" value="RESPONSE_REGULATORY"/>
    <property type="match status" value="1"/>
</dbReference>
<feature type="modified residue" description="4-aspartylphosphate" evidence="4">
    <location>
        <position position="59"/>
    </location>
</feature>
<dbReference type="Gene3D" id="3.40.50.2300">
    <property type="match status" value="1"/>
</dbReference>
<protein>
    <recommendedName>
        <fullName evidence="2">histidine kinase</fullName>
        <ecNumber evidence="2">2.7.13.3</ecNumber>
    </recommendedName>
</protein>
<keyword evidence="8" id="KW-1185">Reference proteome</keyword>
<comment type="caution">
    <text evidence="7">The sequence shown here is derived from an EMBL/GenBank/DDBJ whole genome shotgun (WGS) entry which is preliminary data.</text>
</comment>
<dbReference type="InterPro" id="IPR001789">
    <property type="entry name" value="Sig_transdc_resp-reg_receiver"/>
</dbReference>
<comment type="catalytic activity">
    <reaction evidence="1">
        <text>ATP + protein L-histidine = ADP + protein N-phospho-L-histidine.</text>
        <dbReference type="EC" id="2.7.13.3"/>
    </reaction>
</comment>
<evidence type="ECO:0000259" key="6">
    <source>
        <dbReference type="PROSITE" id="PS50110"/>
    </source>
</evidence>
<dbReference type="EMBL" id="BIFS01000002">
    <property type="protein sequence ID" value="GCE24215.1"/>
    <property type="molecule type" value="Genomic_DNA"/>
</dbReference>
<dbReference type="SUPFAM" id="SSF47384">
    <property type="entry name" value="Homodimeric domain of signal transducing histidine kinase"/>
    <property type="match status" value="1"/>
</dbReference>
<dbReference type="GO" id="GO:0000155">
    <property type="term" value="F:phosphorelay sensor kinase activity"/>
    <property type="evidence" value="ECO:0007669"/>
    <property type="project" value="InterPro"/>
</dbReference>
<dbReference type="Gene3D" id="1.10.287.130">
    <property type="match status" value="1"/>
</dbReference>
<dbReference type="SMART" id="SM00448">
    <property type="entry name" value="REC"/>
    <property type="match status" value="1"/>
</dbReference>
<name>A0A402AYR0_9CHLR</name>
<dbReference type="SUPFAM" id="SSF52172">
    <property type="entry name" value="CheY-like"/>
    <property type="match status" value="1"/>
</dbReference>
<evidence type="ECO:0000313" key="7">
    <source>
        <dbReference type="EMBL" id="GCE24215.1"/>
    </source>
</evidence>
<feature type="coiled-coil region" evidence="5">
    <location>
        <begin position="113"/>
        <end position="150"/>
    </location>
</feature>
<keyword evidence="3 4" id="KW-0597">Phosphoprotein</keyword>
<dbReference type="Proteomes" id="UP000287188">
    <property type="component" value="Unassembled WGS sequence"/>
</dbReference>
<evidence type="ECO:0000256" key="5">
    <source>
        <dbReference type="SAM" id="Coils"/>
    </source>
</evidence>
<dbReference type="CDD" id="cd00082">
    <property type="entry name" value="HisKA"/>
    <property type="match status" value="1"/>
</dbReference>
<dbReference type="OrthoDB" id="9790669at2"/>
<dbReference type="Pfam" id="PF00072">
    <property type="entry name" value="Response_reg"/>
    <property type="match status" value="1"/>
</dbReference>
<proteinExistence type="predicted"/>
<evidence type="ECO:0000256" key="4">
    <source>
        <dbReference type="PROSITE-ProRule" id="PRU00169"/>
    </source>
</evidence>
<dbReference type="EC" id="2.7.13.3" evidence="2"/>
<gene>
    <name evidence="7" type="ORF">KDK_80150</name>
</gene>
<reference evidence="8" key="1">
    <citation type="submission" date="2018-12" db="EMBL/GenBank/DDBJ databases">
        <title>Tengunoibacter tsumagoiensis gen. nov., sp. nov., Dictyobacter kobayashii sp. nov., D. alpinus sp. nov., and D. joshuensis sp. nov. and description of Dictyobacteraceae fam. nov. within the order Ktedonobacterales isolated from Tengu-no-mugimeshi.</title>
        <authorList>
            <person name="Wang C.M."/>
            <person name="Zheng Y."/>
            <person name="Sakai Y."/>
            <person name="Toyoda A."/>
            <person name="Minakuchi Y."/>
            <person name="Abe K."/>
            <person name="Yokota A."/>
            <person name="Yabe S."/>
        </authorList>
    </citation>
    <scope>NUCLEOTIDE SEQUENCE [LARGE SCALE GENOMIC DNA]</scope>
    <source>
        <strain evidence="8">Uno11</strain>
    </source>
</reference>
<keyword evidence="5" id="KW-0175">Coiled coil</keyword>
<dbReference type="RefSeq" id="WP_126557470.1">
    <property type="nucleotide sequence ID" value="NZ_BIFS01000002.1"/>
</dbReference>
<dbReference type="InterPro" id="IPR036097">
    <property type="entry name" value="HisK_dim/P_sf"/>
</dbReference>
<dbReference type="CDD" id="cd00156">
    <property type="entry name" value="REC"/>
    <property type="match status" value="1"/>
</dbReference>
<evidence type="ECO:0000313" key="8">
    <source>
        <dbReference type="Proteomes" id="UP000287188"/>
    </source>
</evidence>
<dbReference type="SMART" id="SM00388">
    <property type="entry name" value="HisKA"/>
    <property type="match status" value="1"/>
</dbReference>
<feature type="domain" description="Response regulatory" evidence="6">
    <location>
        <begin position="7"/>
        <end position="124"/>
    </location>
</feature>
<evidence type="ECO:0000256" key="3">
    <source>
        <dbReference type="ARBA" id="ARBA00022553"/>
    </source>
</evidence>
<dbReference type="AlphaFoldDB" id="A0A402AYR0"/>
<dbReference type="InterPro" id="IPR011006">
    <property type="entry name" value="CheY-like_superfamily"/>
</dbReference>
<dbReference type="Pfam" id="PF00512">
    <property type="entry name" value="HisKA"/>
    <property type="match status" value="1"/>
</dbReference>
<evidence type="ECO:0000256" key="1">
    <source>
        <dbReference type="ARBA" id="ARBA00000085"/>
    </source>
</evidence>
<dbReference type="InterPro" id="IPR003661">
    <property type="entry name" value="HisK_dim/P_dom"/>
</dbReference>
<dbReference type="PANTHER" id="PTHR43547">
    <property type="entry name" value="TWO-COMPONENT HISTIDINE KINASE"/>
    <property type="match status" value="1"/>
</dbReference>
<evidence type="ECO:0000256" key="2">
    <source>
        <dbReference type="ARBA" id="ARBA00012438"/>
    </source>
</evidence>
<dbReference type="PANTHER" id="PTHR43547:SF2">
    <property type="entry name" value="HYBRID SIGNAL TRANSDUCTION HISTIDINE KINASE C"/>
    <property type="match status" value="1"/>
</dbReference>